<dbReference type="Pfam" id="PF06953">
    <property type="entry name" value="ArsD"/>
    <property type="match status" value="1"/>
</dbReference>
<comment type="caution">
    <text evidence="1">The sequence shown here is derived from an EMBL/GenBank/DDBJ whole genome shotgun (WGS) entry which is preliminary data.</text>
</comment>
<sequence>MPIIEIFEPAGCCATNSVVIDQNALRFNADMDWCKQQGFEVKRHNLQKNPQSFISNPRVKELLDVSGMQSLPLTLVNGVVALTGRLPNREELARWFGVEPAPTSCCTPTART</sequence>
<organism evidence="1 2">
    <name type="scientific">Photorhabdus laumondii subsp. clarkei</name>
    <dbReference type="NCBI Taxonomy" id="2029685"/>
    <lineage>
        <taxon>Bacteria</taxon>
        <taxon>Pseudomonadati</taxon>
        <taxon>Pseudomonadota</taxon>
        <taxon>Gammaproteobacteria</taxon>
        <taxon>Enterobacterales</taxon>
        <taxon>Morganellaceae</taxon>
        <taxon>Photorhabdus</taxon>
    </lineage>
</organism>
<dbReference type="InterPro" id="IPR010712">
    <property type="entry name" value="Arsenical-R_ArsD"/>
</dbReference>
<name>A0A329VH20_9GAMM</name>
<dbReference type="GO" id="GO:0046685">
    <property type="term" value="P:response to arsenic-containing substance"/>
    <property type="evidence" value="ECO:0007669"/>
    <property type="project" value="InterPro"/>
</dbReference>
<dbReference type="EMBL" id="NSCI01000017">
    <property type="protein sequence ID" value="RAW90357.1"/>
    <property type="molecule type" value="Genomic_DNA"/>
</dbReference>
<dbReference type="GO" id="GO:0045892">
    <property type="term" value="P:negative regulation of DNA-templated transcription"/>
    <property type="evidence" value="ECO:0007669"/>
    <property type="project" value="InterPro"/>
</dbReference>
<evidence type="ECO:0000313" key="1">
    <source>
        <dbReference type="EMBL" id="RAW90357.1"/>
    </source>
</evidence>
<protein>
    <submittedName>
        <fullName evidence="1">Arsenical resistance operon transcriptional repressor ArsD</fullName>
    </submittedName>
</protein>
<evidence type="ECO:0000313" key="2">
    <source>
        <dbReference type="Proteomes" id="UP000250870"/>
    </source>
</evidence>
<dbReference type="GO" id="GO:0003677">
    <property type="term" value="F:DNA binding"/>
    <property type="evidence" value="ECO:0007669"/>
    <property type="project" value="InterPro"/>
</dbReference>
<dbReference type="Proteomes" id="UP000250870">
    <property type="component" value="Unassembled WGS sequence"/>
</dbReference>
<dbReference type="RefSeq" id="WP_113026050.1">
    <property type="nucleotide sequence ID" value="NZ_CAWNWQ010000017.1"/>
</dbReference>
<dbReference type="AlphaFoldDB" id="A0A329VH20"/>
<accession>A0A329VH20</accession>
<proteinExistence type="predicted"/>
<reference evidence="1 2" key="1">
    <citation type="journal article" date="2018" name="Int. J. Syst. Evol. Microbiol.">
        <title>Whole-genome-based revisit of Photorhabdus phylogeny: proposal for the elevation of most Photorhabdus subspecies to the species level and description of one novel species Photorhabdus bodei sp. nov., and one novel subspecies Photorhabdus laumondii subsp. clarkei subsp. nov.</title>
        <authorList>
            <person name="Machado R.A.R."/>
            <person name="Wuthrich D."/>
            <person name="Kuhnert P."/>
            <person name="Arce C.C.M."/>
            <person name="Thonen L."/>
            <person name="Ruiz C."/>
            <person name="Zhang X."/>
            <person name="Robert C.A.M."/>
            <person name="Karimi J."/>
            <person name="Kamali S."/>
            <person name="Ma J."/>
            <person name="Bruggmann R."/>
            <person name="Erb M."/>
        </authorList>
    </citation>
    <scope>NUCLEOTIDE SEQUENCE [LARGE SCALE GENOMIC DNA]</scope>
    <source>
        <strain evidence="1 2">BOJ-47</strain>
    </source>
</reference>
<gene>
    <name evidence="1" type="ORF">CKY01_13360</name>
</gene>
<dbReference type="Gene3D" id="3.40.30.10">
    <property type="entry name" value="Glutaredoxin"/>
    <property type="match status" value="1"/>
</dbReference>